<dbReference type="InterPro" id="IPR000845">
    <property type="entry name" value="Nucleoside_phosphorylase_d"/>
</dbReference>
<keyword evidence="3 6" id="KW-0378">Hydrolase</keyword>
<keyword evidence="9" id="KW-1185">Reference proteome</keyword>
<evidence type="ECO:0000256" key="3">
    <source>
        <dbReference type="ARBA" id="ARBA00022801"/>
    </source>
</evidence>
<dbReference type="EMBL" id="JADKPV010000001">
    <property type="protein sequence ID" value="MBF4500139.1"/>
    <property type="molecule type" value="Genomic_DNA"/>
</dbReference>
<keyword evidence="4 6" id="KW-0486">Methionine biosynthesis</keyword>
<reference evidence="8" key="1">
    <citation type="submission" date="2020-11" db="EMBL/GenBank/DDBJ databases">
        <title>Multidrug resistant novel bacterium Savagea serpentis sp. nov., isolated from the scats of a vine snake (Ahaetulla nasuta).</title>
        <authorList>
            <person name="Venkata Ramana V."/>
            <person name="Vikas Patil S."/>
            <person name="Yogita Lugani V."/>
        </authorList>
    </citation>
    <scope>NUCLEOTIDE SEQUENCE</scope>
    <source>
        <strain evidence="8">SN6</strain>
    </source>
</reference>
<dbReference type="CDD" id="cd09008">
    <property type="entry name" value="MTAN"/>
    <property type="match status" value="1"/>
</dbReference>
<comment type="catalytic activity">
    <reaction evidence="5">
        <text>5'-deoxyadenosine + H2O = 5-deoxy-D-ribose + adenine</text>
        <dbReference type="Rhea" id="RHEA:29859"/>
        <dbReference type="ChEBI" id="CHEBI:15377"/>
        <dbReference type="ChEBI" id="CHEBI:16708"/>
        <dbReference type="ChEBI" id="CHEBI:17319"/>
        <dbReference type="ChEBI" id="CHEBI:149540"/>
        <dbReference type="EC" id="3.2.2.9"/>
    </reaction>
    <physiologicalReaction direction="left-to-right" evidence="5">
        <dbReference type="Rhea" id="RHEA:29860"/>
    </physiologicalReaction>
</comment>
<comment type="caution">
    <text evidence="8">The sequence shown here is derived from an EMBL/GenBank/DDBJ whole genome shotgun (WGS) entry which is preliminary data.</text>
</comment>
<dbReference type="NCBIfam" id="NF004079">
    <property type="entry name" value="PRK05584.1"/>
    <property type="match status" value="1"/>
</dbReference>
<feature type="active site" description="Proton donor" evidence="6">
    <location>
        <position position="198"/>
    </location>
</feature>
<evidence type="ECO:0000256" key="1">
    <source>
        <dbReference type="ARBA" id="ARBA00004945"/>
    </source>
</evidence>
<dbReference type="SUPFAM" id="SSF53167">
    <property type="entry name" value="Purine and uridine phosphorylases"/>
    <property type="match status" value="1"/>
</dbReference>
<evidence type="ECO:0000256" key="5">
    <source>
        <dbReference type="ARBA" id="ARBA00050313"/>
    </source>
</evidence>
<evidence type="ECO:0000256" key="4">
    <source>
        <dbReference type="ARBA" id="ARBA00023167"/>
    </source>
</evidence>
<feature type="binding site" evidence="6">
    <location>
        <begin position="174"/>
        <end position="175"/>
    </location>
    <ligand>
        <name>substrate</name>
    </ligand>
</feature>
<evidence type="ECO:0000259" key="7">
    <source>
        <dbReference type="Pfam" id="PF01048"/>
    </source>
</evidence>
<dbReference type="InterPro" id="IPR035994">
    <property type="entry name" value="Nucleoside_phosphorylase_sf"/>
</dbReference>
<proteinExistence type="inferred from homology"/>
<gene>
    <name evidence="6 8" type="primary">mtnN</name>
    <name evidence="8" type="ORF">IRY55_02090</name>
</gene>
<sequence>MKVGIIGAMEEEVELLRAQIENPNVCTIAHCEMIEGILEGTEVVLVKSGIGKVNAALATTLLLNSYAPDVVINTGSAGGFGEGLTVGTIVISDEVTHHDADATVFGYVYGQIPQMPETFKSDARLMEVAQEAVAEIGEHPSAIGLIASADTFMADPALVEKTRARFPKMIAAEMEAAAVAQICYQFGTPFVVIRALSDIAGVESNISFDEFLPVAAKHSTEIVLRVLSKLN</sequence>
<keyword evidence="2 6" id="KW-0028">Amino-acid biosynthesis</keyword>
<organism evidence="8 9">
    <name type="scientific">Savagea serpentis</name>
    <dbReference type="NCBI Taxonomy" id="2785297"/>
    <lineage>
        <taxon>Bacteria</taxon>
        <taxon>Bacillati</taxon>
        <taxon>Bacillota</taxon>
        <taxon>Bacilli</taxon>
        <taxon>Bacillales</taxon>
        <taxon>Caryophanaceae</taxon>
        <taxon>Savagea</taxon>
    </lineage>
</organism>
<dbReference type="FunFam" id="3.40.50.1580:FF:000001">
    <property type="entry name" value="MTA/SAH nucleosidase family protein"/>
    <property type="match status" value="1"/>
</dbReference>
<dbReference type="PANTHER" id="PTHR46832">
    <property type="entry name" value="5'-METHYLTHIOADENOSINE/S-ADENOSYLHOMOCYSTEINE NUCLEOSIDASE"/>
    <property type="match status" value="1"/>
</dbReference>
<comment type="catalytic activity">
    <reaction evidence="6">
        <text>S-methyl-5'-thioadenosine + H2O = 5-(methylsulfanyl)-D-ribose + adenine</text>
        <dbReference type="Rhea" id="RHEA:13617"/>
        <dbReference type="ChEBI" id="CHEBI:15377"/>
        <dbReference type="ChEBI" id="CHEBI:16708"/>
        <dbReference type="ChEBI" id="CHEBI:17509"/>
        <dbReference type="ChEBI" id="CHEBI:78440"/>
        <dbReference type="EC" id="3.2.2.9"/>
    </reaction>
</comment>
<dbReference type="GO" id="GO:0019284">
    <property type="term" value="P:L-methionine salvage from S-adenosylmethionine"/>
    <property type="evidence" value="ECO:0007669"/>
    <property type="project" value="TreeGrafter"/>
</dbReference>
<dbReference type="PANTHER" id="PTHR46832:SF1">
    <property type="entry name" value="5'-METHYLTHIOADENOSINE_S-ADENOSYLHOMOCYSTEINE NUCLEOSIDASE"/>
    <property type="match status" value="1"/>
</dbReference>
<keyword evidence="8" id="KW-0326">Glycosidase</keyword>
<dbReference type="Pfam" id="PF01048">
    <property type="entry name" value="PNP_UDP_1"/>
    <property type="match status" value="1"/>
</dbReference>
<accession>A0A8J7KS30</accession>
<dbReference type="GO" id="GO:0019509">
    <property type="term" value="P:L-methionine salvage from methylthioadenosine"/>
    <property type="evidence" value="ECO:0007669"/>
    <property type="project" value="UniProtKB-UniRule"/>
</dbReference>
<protein>
    <recommendedName>
        <fullName evidence="6">5'-methylthioadenosine/S-adenosylhomocysteine nucleosidase</fullName>
        <shortName evidence="6">MTA/SAH nucleosidase</shortName>
        <shortName evidence="6">MTAN</shortName>
        <ecNumber evidence="6">3.2.2.9</ecNumber>
    </recommendedName>
    <alternativeName>
        <fullName evidence="6">5'-deoxyadenosine nucleosidase</fullName>
        <shortName evidence="6">DOA nucleosidase</shortName>
        <shortName evidence="6">dAdo nucleosidase</shortName>
    </alternativeName>
    <alternativeName>
        <fullName evidence="6">5'-methylthioadenosine nucleosidase</fullName>
        <shortName evidence="6">MTA nucleosidase</shortName>
    </alternativeName>
    <alternativeName>
        <fullName evidence="6">S-adenosylhomocysteine nucleosidase</fullName>
        <shortName evidence="6">AdoHcy nucleosidase</shortName>
        <shortName evidence="6">SAH nucleosidase</shortName>
        <shortName evidence="6">SRH nucleosidase</shortName>
    </alternativeName>
</protein>
<dbReference type="NCBIfam" id="TIGR01704">
    <property type="entry name" value="MTA_SAH-Nsdase"/>
    <property type="match status" value="1"/>
</dbReference>
<dbReference type="Proteomes" id="UP000622653">
    <property type="component" value="Unassembled WGS sequence"/>
</dbReference>
<dbReference type="InterPro" id="IPR010049">
    <property type="entry name" value="MTA_SAH_Nsdase"/>
</dbReference>
<comment type="similarity">
    <text evidence="6">Belongs to the PNP/UDP phosphorylase family. MtnN subfamily.</text>
</comment>
<dbReference type="GO" id="GO:0005829">
    <property type="term" value="C:cytosol"/>
    <property type="evidence" value="ECO:0007669"/>
    <property type="project" value="TreeGrafter"/>
</dbReference>
<comment type="function">
    <text evidence="6">Catalyzes the irreversible cleavage of the glycosidic bond in both 5'-methylthioadenosine (MTA) and S-adenosylhomocysteine (SAH/AdoHcy) to adenine and the corresponding thioribose, 5'-methylthioribose and S-ribosylhomocysteine, respectively. Also cleaves 5'-deoxyadenosine, a toxic by-product of radical S-adenosylmethionine (SAM) enzymes, into 5-deoxyribose and adenine.</text>
</comment>
<dbReference type="HAMAP" id="MF_01684">
    <property type="entry name" value="Salvage_MtnN"/>
    <property type="match status" value="1"/>
</dbReference>
<dbReference type="GO" id="GO:0008782">
    <property type="term" value="F:adenosylhomocysteine nucleosidase activity"/>
    <property type="evidence" value="ECO:0007669"/>
    <property type="project" value="UniProtKB-UniRule"/>
</dbReference>
<feature type="binding site" evidence="6">
    <location>
        <position position="78"/>
    </location>
    <ligand>
        <name>substrate</name>
    </ligand>
</feature>
<feature type="active site" description="Proton acceptor" evidence="6">
    <location>
        <position position="12"/>
    </location>
</feature>
<evidence type="ECO:0000256" key="2">
    <source>
        <dbReference type="ARBA" id="ARBA00022605"/>
    </source>
</evidence>
<dbReference type="RefSeq" id="WP_194561597.1">
    <property type="nucleotide sequence ID" value="NZ_JADKPV010000001.1"/>
</dbReference>
<feature type="binding site" evidence="6">
    <location>
        <position position="153"/>
    </location>
    <ligand>
        <name>substrate</name>
    </ligand>
</feature>
<name>A0A8J7KS30_9BACL</name>
<comment type="catalytic activity">
    <reaction evidence="6">
        <text>S-adenosyl-L-homocysteine + H2O = S-(5-deoxy-D-ribos-5-yl)-L-homocysteine + adenine</text>
        <dbReference type="Rhea" id="RHEA:17805"/>
        <dbReference type="ChEBI" id="CHEBI:15377"/>
        <dbReference type="ChEBI" id="CHEBI:16708"/>
        <dbReference type="ChEBI" id="CHEBI:57856"/>
        <dbReference type="ChEBI" id="CHEBI:58195"/>
        <dbReference type="EC" id="3.2.2.9"/>
    </reaction>
</comment>
<dbReference type="GO" id="GO:0008930">
    <property type="term" value="F:methylthioadenosine nucleosidase activity"/>
    <property type="evidence" value="ECO:0007669"/>
    <property type="project" value="UniProtKB-UniRule"/>
</dbReference>
<dbReference type="Gene3D" id="3.40.50.1580">
    <property type="entry name" value="Nucleoside phosphorylase domain"/>
    <property type="match status" value="1"/>
</dbReference>
<evidence type="ECO:0000256" key="6">
    <source>
        <dbReference type="HAMAP-Rule" id="MF_01684"/>
    </source>
</evidence>
<dbReference type="UniPathway" id="UPA00904">
    <property type="reaction ID" value="UER00871"/>
</dbReference>
<dbReference type="EC" id="3.2.2.9" evidence="6"/>
<comment type="pathway">
    <text evidence="1 6">Amino-acid biosynthesis; L-methionine biosynthesis via salvage pathway; S-methyl-5-thio-alpha-D-ribose 1-phosphate from S-methyl-5'-thioadenosine (hydrolase route): step 1/2.</text>
</comment>
<dbReference type="AlphaFoldDB" id="A0A8J7KS30"/>
<evidence type="ECO:0000313" key="9">
    <source>
        <dbReference type="Proteomes" id="UP000622653"/>
    </source>
</evidence>
<dbReference type="GO" id="GO:0009164">
    <property type="term" value="P:nucleoside catabolic process"/>
    <property type="evidence" value="ECO:0007669"/>
    <property type="project" value="InterPro"/>
</dbReference>
<feature type="domain" description="Nucleoside phosphorylase" evidence="7">
    <location>
        <begin position="2"/>
        <end position="227"/>
    </location>
</feature>
<evidence type="ECO:0000313" key="8">
    <source>
        <dbReference type="EMBL" id="MBF4500139.1"/>
    </source>
</evidence>